<comment type="caution">
    <text evidence="3">The sequence shown here is derived from an EMBL/GenBank/DDBJ whole genome shotgun (WGS) entry which is preliminary data.</text>
</comment>
<feature type="transmembrane region" description="Helical" evidence="2">
    <location>
        <begin position="74"/>
        <end position="92"/>
    </location>
</feature>
<dbReference type="EMBL" id="BONZ01000110">
    <property type="protein sequence ID" value="GIH20942.1"/>
    <property type="molecule type" value="Genomic_DNA"/>
</dbReference>
<keyword evidence="4" id="KW-1185">Reference proteome</keyword>
<reference evidence="3" key="1">
    <citation type="submission" date="2021-01" db="EMBL/GenBank/DDBJ databases">
        <title>Whole genome shotgun sequence of Rugosimonospora africana NBRC 104875.</title>
        <authorList>
            <person name="Komaki H."/>
            <person name="Tamura T."/>
        </authorList>
    </citation>
    <scope>NUCLEOTIDE SEQUENCE</scope>
    <source>
        <strain evidence="3">NBRC 104875</strain>
    </source>
</reference>
<keyword evidence="2" id="KW-0472">Membrane</keyword>
<gene>
    <name evidence="3" type="ORF">Raf01_91140</name>
</gene>
<feature type="compositionally biased region" description="Gly residues" evidence="1">
    <location>
        <begin position="43"/>
        <end position="53"/>
    </location>
</feature>
<keyword evidence="2" id="KW-0812">Transmembrane</keyword>
<evidence type="ECO:0000256" key="2">
    <source>
        <dbReference type="SAM" id="Phobius"/>
    </source>
</evidence>
<name>A0A8J3R3R9_9ACTN</name>
<sequence>MNDPASGQPRDSRAGWRDAEEVGIIRVSADRGDRDGDGRGGDGRGGGGGGGGGADIIEAGAVASRPPWRRSTTAWALVAAILVGGLAGYLVGVRHAGTPVASPSTSPQAPARQPALVGTGNRCAVQLGKQLQLGVELVNGSDAATTIDRVEVDLPLNGLQQLDSAWGSCGQLTTARAGGHRLDAGAVGWVTVTFDVLVPCPSAIPVGFIFQYEHGGEPGNTEVWGFSDLGEVTYTGCPTGTSG</sequence>
<accession>A0A8J3R3R9</accession>
<feature type="region of interest" description="Disordered" evidence="1">
    <location>
        <begin position="1"/>
        <end position="53"/>
    </location>
</feature>
<evidence type="ECO:0000256" key="1">
    <source>
        <dbReference type="SAM" id="MobiDB-lite"/>
    </source>
</evidence>
<protein>
    <submittedName>
        <fullName evidence="3">Uncharacterized protein</fullName>
    </submittedName>
</protein>
<proteinExistence type="predicted"/>
<evidence type="ECO:0000313" key="3">
    <source>
        <dbReference type="EMBL" id="GIH20942.1"/>
    </source>
</evidence>
<dbReference type="RefSeq" id="WP_203924353.1">
    <property type="nucleotide sequence ID" value="NZ_BONZ01000110.1"/>
</dbReference>
<dbReference type="Proteomes" id="UP000642748">
    <property type="component" value="Unassembled WGS sequence"/>
</dbReference>
<feature type="compositionally biased region" description="Basic and acidic residues" evidence="1">
    <location>
        <begin position="10"/>
        <end position="20"/>
    </location>
</feature>
<feature type="compositionally biased region" description="Basic and acidic residues" evidence="1">
    <location>
        <begin position="28"/>
        <end position="42"/>
    </location>
</feature>
<organism evidence="3 4">
    <name type="scientific">Rugosimonospora africana</name>
    <dbReference type="NCBI Taxonomy" id="556532"/>
    <lineage>
        <taxon>Bacteria</taxon>
        <taxon>Bacillati</taxon>
        <taxon>Actinomycetota</taxon>
        <taxon>Actinomycetes</taxon>
        <taxon>Micromonosporales</taxon>
        <taxon>Micromonosporaceae</taxon>
        <taxon>Rugosimonospora</taxon>
    </lineage>
</organism>
<dbReference type="AlphaFoldDB" id="A0A8J3R3R9"/>
<evidence type="ECO:0000313" key="4">
    <source>
        <dbReference type="Proteomes" id="UP000642748"/>
    </source>
</evidence>
<keyword evidence="2" id="KW-1133">Transmembrane helix</keyword>